<keyword evidence="4" id="KW-0812">Transmembrane</keyword>
<dbReference type="PANTHER" id="PTHR43280:SF35">
    <property type="entry name" value="RESPONSE REGULATOR"/>
    <property type="match status" value="1"/>
</dbReference>
<evidence type="ECO:0000259" key="5">
    <source>
        <dbReference type="PROSITE" id="PS01124"/>
    </source>
</evidence>
<organism evidence="6 7">
    <name type="scientific">Candidatus Enterococcus wittei</name>
    <dbReference type="NCBI Taxonomy" id="1987383"/>
    <lineage>
        <taxon>Bacteria</taxon>
        <taxon>Bacillati</taxon>
        <taxon>Bacillota</taxon>
        <taxon>Bacilli</taxon>
        <taxon>Lactobacillales</taxon>
        <taxon>Enterococcaceae</taxon>
        <taxon>Enterococcus</taxon>
    </lineage>
</organism>
<dbReference type="SMART" id="SM00342">
    <property type="entry name" value="HTH_ARAC"/>
    <property type="match status" value="1"/>
</dbReference>
<keyword evidence="4" id="KW-1133">Transmembrane helix</keyword>
<dbReference type="PROSITE" id="PS01124">
    <property type="entry name" value="HTH_ARAC_FAMILY_2"/>
    <property type="match status" value="1"/>
</dbReference>
<dbReference type="Pfam" id="PF12833">
    <property type="entry name" value="HTH_18"/>
    <property type="match status" value="1"/>
</dbReference>
<dbReference type="GO" id="GO:0003700">
    <property type="term" value="F:DNA-binding transcription factor activity"/>
    <property type="evidence" value="ECO:0007669"/>
    <property type="project" value="InterPro"/>
</dbReference>
<keyword evidence="7" id="KW-1185">Reference proteome</keyword>
<dbReference type="PANTHER" id="PTHR43280">
    <property type="entry name" value="ARAC-FAMILY TRANSCRIPTIONAL REGULATOR"/>
    <property type="match status" value="1"/>
</dbReference>
<dbReference type="SUPFAM" id="SSF46689">
    <property type="entry name" value="Homeodomain-like"/>
    <property type="match status" value="1"/>
</dbReference>
<sequence>MQKLINILNKNIRPTHISPYLYCFLVPFVVLSISITYVIVQNERKEITRQNERSLESVHLAIYEKFSLLNTMAFDMSMNPVMQYLNYPKDEQLNEVEIELKQYAVLSQFVENIYLYYDKQEKIYSTTGTNDLSLLFSLRYKEEHINPSNFMANLDSNKPSFLPSKNFIFYFAPFNVNSNRIGRVIYVIPKNEFAHLVKDSQGMYQDTIVFFENQQLFVTSENKKIQQMPTSKKMQTGATDFLITQKKDKTLGLTMYSVTAKSYILDMVVPILCTVVGLLILFLVMGFITVFYISYKAYKPIAKLDKLYQQIVQESAQDEDLFESIGNLMVSQNTALIQDEWHLRQMKTSLFWEQLLTGVKKTLTQVKEGLEDIGRTYQGNIKYIVAIHSETFCTEPQQNLKIKSVLTFDLPIKRSGYQIDAIELIHQGMFAFVLQFDEMLEKKIQKDFLDYLEGISQAKVECYFGDCVENILNVHLSYISAQTKKKSYEKRNSSETVFPEKEMFTLLSAIRFAAHDLALQTINYLLEQGKRKNVSESYYYYILNGLLMNAQENQIELPEKALILDFSDLHNQFVKIANKMMDAYQENAREKKAALEQEILHIIHTHFADPQFSLEKLSTQFDVSLSKMSQMVKAETGNGFSKYVQNLRIEKAKELLLTTDLSIKEIVEQVGYTDLSNFTRKFRQSVGVPPGKFSRLGGKLP</sequence>
<dbReference type="AlphaFoldDB" id="A0A242JXS8"/>
<feature type="transmembrane region" description="Helical" evidence="4">
    <location>
        <begin position="20"/>
        <end position="40"/>
    </location>
</feature>
<keyword evidence="3" id="KW-0804">Transcription</keyword>
<evidence type="ECO:0000313" key="7">
    <source>
        <dbReference type="Proteomes" id="UP000194933"/>
    </source>
</evidence>
<evidence type="ECO:0000313" key="6">
    <source>
        <dbReference type="EMBL" id="OTP10020.1"/>
    </source>
</evidence>
<feature type="domain" description="HTH araC/xylS-type" evidence="5">
    <location>
        <begin position="597"/>
        <end position="696"/>
    </location>
</feature>
<dbReference type="STRING" id="1987383.A5844_001717"/>
<evidence type="ECO:0000256" key="1">
    <source>
        <dbReference type="ARBA" id="ARBA00023015"/>
    </source>
</evidence>
<feature type="transmembrane region" description="Helical" evidence="4">
    <location>
        <begin position="267"/>
        <end position="293"/>
    </location>
</feature>
<comment type="caution">
    <text evidence="6">The sequence shown here is derived from an EMBL/GenBank/DDBJ whole genome shotgun (WGS) entry which is preliminary data.</text>
</comment>
<dbReference type="InterPro" id="IPR009057">
    <property type="entry name" value="Homeodomain-like_sf"/>
</dbReference>
<dbReference type="GO" id="GO:0043565">
    <property type="term" value="F:sequence-specific DNA binding"/>
    <property type="evidence" value="ECO:0007669"/>
    <property type="project" value="InterPro"/>
</dbReference>
<dbReference type="EMBL" id="NGMO01000003">
    <property type="protein sequence ID" value="OTP10020.1"/>
    <property type="molecule type" value="Genomic_DNA"/>
</dbReference>
<evidence type="ECO:0000256" key="2">
    <source>
        <dbReference type="ARBA" id="ARBA00023125"/>
    </source>
</evidence>
<evidence type="ECO:0000256" key="3">
    <source>
        <dbReference type="ARBA" id="ARBA00023163"/>
    </source>
</evidence>
<accession>A0A242JXS8</accession>
<dbReference type="InterPro" id="IPR018060">
    <property type="entry name" value="HTH_AraC"/>
</dbReference>
<protein>
    <recommendedName>
        <fullName evidence="5">HTH araC/xylS-type domain-containing protein</fullName>
    </recommendedName>
</protein>
<name>A0A242JXS8_9ENTE</name>
<keyword evidence="2" id="KW-0238">DNA-binding</keyword>
<evidence type="ECO:0000256" key="4">
    <source>
        <dbReference type="SAM" id="Phobius"/>
    </source>
</evidence>
<dbReference type="RefSeq" id="WP_086284806.1">
    <property type="nucleotide sequence ID" value="NZ_NGMO01000003.1"/>
</dbReference>
<dbReference type="Proteomes" id="UP000194933">
    <property type="component" value="Unassembled WGS sequence"/>
</dbReference>
<reference evidence="6 7" key="1">
    <citation type="submission" date="2017-05" db="EMBL/GenBank/DDBJ databases">
        <title>The Genome Sequence of Enterococcus sp. 10A9_DIV0425.</title>
        <authorList>
            <consortium name="The Broad Institute Genomics Platform"/>
            <consortium name="The Broad Institute Genomic Center for Infectious Diseases"/>
            <person name="Earl A."/>
            <person name="Manson A."/>
            <person name="Schwartman J."/>
            <person name="Gilmore M."/>
            <person name="Abouelleil A."/>
            <person name="Cao P."/>
            <person name="Chapman S."/>
            <person name="Cusick C."/>
            <person name="Shea T."/>
            <person name="Young S."/>
            <person name="Neafsey D."/>
            <person name="Nusbaum C."/>
            <person name="Birren B."/>
        </authorList>
    </citation>
    <scope>NUCLEOTIDE SEQUENCE [LARGE SCALE GENOMIC DNA]</scope>
    <source>
        <strain evidence="6 7">10A9_DIV0425</strain>
    </source>
</reference>
<keyword evidence="1" id="KW-0805">Transcription regulation</keyword>
<dbReference type="Gene3D" id="1.10.10.60">
    <property type="entry name" value="Homeodomain-like"/>
    <property type="match status" value="2"/>
</dbReference>
<keyword evidence="4" id="KW-0472">Membrane</keyword>
<gene>
    <name evidence="6" type="ORF">A5844_001717</name>
</gene>
<proteinExistence type="predicted"/>